<dbReference type="Pfam" id="PF00072">
    <property type="entry name" value="Response_reg"/>
    <property type="match status" value="1"/>
</dbReference>
<feature type="domain" description="HTH LytTR-type" evidence="2">
    <location>
        <begin position="146"/>
        <end position="252"/>
    </location>
</feature>
<dbReference type="PANTHER" id="PTHR37299">
    <property type="entry name" value="TRANSCRIPTIONAL REGULATOR-RELATED"/>
    <property type="match status" value="1"/>
</dbReference>
<dbReference type="InterPro" id="IPR001789">
    <property type="entry name" value="Sig_transdc_resp-reg_receiver"/>
</dbReference>
<dbReference type="SUPFAM" id="SSF52172">
    <property type="entry name" value="CheY-like"/>
    <property type="match status" value="1"/>
</dbReference>
<dbReference type="GO" id="GO:0003677">
    <property type="term" value="F:DNA binding"/>
    <property type="evidence" value="ECO:0007669"/>
    <property type="project" value="InterPro"/>
</dbReference>
<proteinExistence type="predicted"/>
<dbReference type="PROSITE" id="PS50930">
    <property type="entry name" value="HTH_LYTTR"/>
    <property type="match status" value="1"/>
</dbReference>
<dbReference type="GO" id="GO:0000156">
    <property type="term" value="F:phosphorelay response regulator activity"/>
    <property type="evidence" value="ECO:0007669"/>
    <property type="project" value="InterPro"/>
</dbReference>
<evidence type="ECO:0000313" key="3">
    <source>
        <dbReference type="EMBL" id="MPL60322.1"/>
    </source>
</evidence>
<dbReference type="SMART" id="SM00448">
    <property type="entry name" value="REC"/>
    <property type="match status" value="1"/>
</dbReference>
<dbReference type="InterPro" id="IPR011006">
    <property type="entry name" value="CheY-like_superfamily"/>
</dbReference>
<evidence type="ECO:0000259" key="2">
    <source>
        <dbReference type="PROSITE" id="PS50930"/>
    </source>
</evidence>
<dbReference type="Pfam" id="PF04397">
    <property type="entry name" value="LytTR"/>
    <property type="match status" value="1"/>
</dbReference>
<comment type="caution">
    <text evidence="3">The sequence shown here is derived from an EMBL/GenBank/DDBJ whole genome shotgun (WGS) entry which is preliminary data.</text>
</comment>
<dbReference type="PROSITE" id="PS50110">
    <property type="entry name" value="RESPONSE_REGULATORY"/>
    <property type="match status" value="1"/>
</dbReference>
<accession>A0A644T281</accession>
<name>A0A644T281_9ZZZZ</name>
<dbReference type="Gene3D" id="3.40.50.2300">
    <property type="match status" value="1"/>
</dbReference>
<protein>
    <submittedName>
        <fullName evidence="3">Sensory transduction protein LytR</fullName>
    </submittedName>
</protein>
<evidence type="ECO:0000259" key="1">
    <source>
        <dbReference type="PROSITE" id="PS50110"/>
    </source>
</evidence>
<sequence length="252" mass="28686">MTKLMSIRAMIVDDEEHARNELKYLLEENGDVDIVGQTSNCHDALKVIDTLRPHLVFLDIEMPGMNGLKAAERIVTAEFPPLIVFATAHEEFAAKAFEVDAVDYLLKPFSSKRVARCIKRVRNLLSSSLHVAYLKNPNYHQSKQKLAIENNGKAIIIDIKDITLACCCDGQIAIYANDKIYHSNMTLHDLQKRLEQQAFFRSHRSYLVNIGKIKEVIPWFNGTYNLILEGLPSMEIPVSRQQACSLKRIFDL</sequence>
<dbReference type="AlphaFoldDB" id="A0A644T281"/>
<organism evidence="3">
    <name type="scientific">bioreactor metagenome</name>
    <dbReference type="NCBI Taxonomy" id="1076179"/>
    <lineage>
        <taxon>unclassified sequences</taxon>
        <taxon>metagenomes</taxon>
        <taxon>ecological metagenomes</taxon>
    </lineage>
</organism>
<feature type="domain" description="Response regulatory" evidence="1">
    <location>
        <begin position="8"/>
        <end position="122"/>
    </location>
</feature>
<dbReference type="CDD" id="cd17532">
    <property type="entry name" value="REC_LytTR_AlgR-like"/>
    <property type="match status" value="1"/>
</dbReference>
<reference evidence="3" key="1">
    <citation type="submission" date="2019-08" db="EMBL/GenBank/DDBJ databases">
        <authorList>
            <person name="Kucharzyk K."/>
            <person name="Murdoch R.W."/>
            <person name="Higgins S."/>
            <person name="Loffler F."/>
        </authorList>
    </citation>
    <scope>NUCLEOTIDE SEQUENCE</scope>
</reference>
<gene>
    <name evidence="3" type="primary">lytR_3</name>
    <name evidence="3" type="ORF">SDC9_05880</name>
</gene>
<dbReference type="InterPro" id="IPR046947">
    <property type="entry name" value="LytR-like"/>
</dbReference>
<dbReference type="PANTHER" id="PTHR37299:SF1">
    <property type="entry name" value="STAGE 0 SPORULATION PROTEIN A HOMOLOG"/>
    <property type="match status" value="1"/>
</dbReference>
<dbReference type="InterPro" id="IPR007492">
    <property type="entry name" value="LytTR_DNA-bd_dom"/>
</dbReference>
<dbReference type="EMBL" id="VSSQ01000012">
    <property type="protein sequence ID" value="MPL60322.1"/>
    <property type="molecule type" value="Genomic_DNA"/>
</dbReference>
<dbReference type="Gene3D" id="2.40.50.1020">
    <property type="entry name" value="LytTr DNA-binding domain"/>
    <property type="match status" value="1"/>
</dbReference>
<dbReference type="SMART" id="SM00850">
    <property type="entry name" value="LytTR"/>
    <property type="match status" value="1"/>
</dbReference>